<protein>
    <recommendedName>
        <fullName evidence="1">Transposase MuDR plant domain-containing protein</fullName>
    </recommendedName>
</protein>
<feature type="domain" description="Transposase MuDR plant" evidence="1">
    <location>
        <begin position="119"/>
        <end position="165"/>
    </location>
</feature>
<evidence type="ECO:0000313" key="3">
    <source>
        <dbReference type="Proteomes" id="UP000712600"/>
    </source>
</evidence>
<comment type="caution">
    <text evidence="2">The sequence shown here is derived from an EMBL/GenBank/DDBJ whole genome shotgun (WGS) entry which is preliminary data.</text>
</comment>
<sequence length="179" mass="19987">MRNGCGARRATMGIKAQRKTAMNKIRRRKPNKDSLRSRRAVPFITLLDEAASPIPEADLSLTIDTNVGSSYYQGLASKGKRKVFEEREVERPRGTKLDEEGFVPDCEILGENMAKGDHIYTGQVFVDKEAFKLHMSLYAIANKFSYRVKRSEPGKMVLECSGNNCVSSRNTQPPTLSVG</sequence>
<dbReference type="EMBL" id="QGKX02001621">
    <property type="protein sequence ID" value="KAF3500930.1"/>
    <property type="molecule type" value="Genomic_DNA"/>
</dbReference>
<gene>
    <name evidence="2" type="ORF">F2Q69_00044619</name>
</gene>
<evidence type="ECO:0000313" key="2">
    <source>
        <dbReference type="EMBL" id="KAF3500930.1"/>
    </source>
</evidence>
<accession>A0A8S9N9N3</accession>
<dbReference type="InterPro" id="IPR004332">
    <property type="entry name" value="Transposase_MuDR"/>
</dbReference>
<organism evidence="2 3">
    <name type="scientific">Brassica cretica</name>
    <name type="common">Mustard</name>
    <dbReference type="NCBI Taxonomy" id="69181"/>
    <lineage>
        <taxon>Eukaryota</taxon>
        <taxon>Viridiplantae</taxon>
        <taxon>Streptophyta</taxon>
        <taxon>Embryophyta</taxon>
        <taxon>Tracheophyta</taxon>
        <taxon>Spermatophyta</taxon>
        <taxon>Magnoliopsida</taxon>
        <taxon>eudicotyledons</taxon>
        <taxon>Gunneridae</taxon>
        <taxon>Pentapetalae</taxon>
        <taxon>rosids</taxon>
        <taxon>malvids</taxon>
        <taxon>Brassicales</taxon>
        <taxon>Brassicaceae</taxon>
        <taxon>Brassiceae</taxon>
        <taxon>Brassica</taxon>
    </lineage>
</organism>
<dbReference type="AlphaFoldDB" id="A0A8S9N9N3"/>
<evidence type="ECO:0000259" key="1">
    <source>
        <dbReference type="Pfam" id="PF03108"/>
    </source>
</evidence>
<reference evidence="2" key="1">
    <citation type="submission" date="2019-12" db="EMBL/GenBank/DDBJ databases">
        <title>Genome sequencing and annotation of Brassica cretica.</title>
        <authorList>
            <person name="Studholme D.J."/>
            <person name="Sarris P."/>
        </authorList>
    </citation>
    <scope>NUCLEOTIDE SEQUENCE</scope>
    <source>
        <strain evidence="2">PFS-109/04</strain>
        <tissue evidence="2">Leaf</tissue>
    </source>
</reference>
<proteinExistence type="predicted"/>
<name>A0A8S9N9N3_BRACR</name>
<dbReference type="Proteomes" id="UP000712600">
    <property type="component" value="Unassembled WGS sequence"/>
</dbReference>
<dbReference type="Pfam" id="PF03108">
    <property type="entry name" value="DBD_Tnp_Mut"/>
    <property type="match status" value="1"/>
</dbReference>